<reference evidence="1 2" key="1">
    <citation type="journal article" date="2018" name="Front. Plant Sci.">
        <title>Red Clover (Trifolium pratense) and Zigzag Clover (T. medium) - A Picture of Genomic Similarities and Differences.</title>
        <authorList>
            <person name="Dluhosova J."/>
            <person name="Istvanek J."/>
            <person name="Nedelnik J."/>
            <person name="Repkova J."/>
        </authorList>
    </citation>
    <scope>NUCLEOTIDE SEQUENCE [LARGE SCALE GENOMIC DNA]</scope>
    <source>
        <strain evidence="2">cv. 10/8</strain>
        <tissue evidence="1">Leaf</tissue>
    </source>
</reference>
<sequence>MNGLMVLFGGLKDMECPSKNEIRSEPLL</sequence>
<dbReference type="Proteomes" id="UP000265520">
    <property type="component" value="Unassembled WGS sequence"/>
</dbReference>
<accession>A0A392TP61</accession>
<dbReference type="AlphaFoldDB" id="A0A392TP61"/>
<keyword evidence="2" id="KW-1185">Reference proteome</keyword>
<proteinExistence type="predicted"/>
<protein>
    <submittedName>
        <fullName evidence="1">Uncharacterized protein</fullName>
    </submittedName>
</protein>
<dbReference type="EMBL" id="LXQA010625115">
    <property type="protein sequence ID" value="MCI62772.1"/>
    <property type="molecule type" value="Genomic_DNA"/>
</dbReference>
<evidence type="ECO:0000313" key="2">
    <source>
        <dbReference type="Proteomes" id="UP000265520"/>
    </source>
</evidence>
<organism evidence="1 2">
    <name type="scientific">Trifolium medium</name>
    <dbReference type="NCBI Taxonomy" id="97028"/>
    <lineage>
        <taxon>Eukaryota</taxon>
        <taxon>Viridiplantae</taxon>
        <taxon>Streptophyta</taxon>
        <taxon>Embryophyta</taxon>
        <taxon>Tracheophyta</taxon>
        <taxon>Spermatophyta</taxon>
        <taxon>Magnoliopsida</taxon>
        <taxon>eudicotyledons</taxon>
        <taxon>Gunneridae</taxon>
        <taxon>Pentapetalae</taxon>
        <taxon>rosids</taxon>
        <taxon>fabids</taxon>
        <taxon>Fabales</taxon>
        <taxon>Fabaceae</taxon>
        <taxon>Papilionoideae</taxon>
        <taxon>50 kb inversion clade</taxon>
        <taxon>NPAAA clade</taxon>
        <taxon>Hologalegina</taxon>
        <taxon>IRL clade</taxon>
        <taxon>Trifolieae</taxon>
        <taxon>Trifolium</taxon>
    </lineage>
</organism>
<comment type="caution">
    <text evidence="1">The sequence shown here is derived from an EMBL/GenBank/DDBJ whole genome shotgun (WGS) entry which is preliminary data.</text>
</comment>
<feature type="non-terminal residue" evidence="1">
    <location>
        <position position="28"/>
    </location>
</feature>
<evidence type="ECO:0000313" key="1">
    <source>
        <dbReference type="EMBL" id="MCI62772.1"/>
    </source>
</evidence>
<name>A0A392TP61_9FABA</name>